<sequence>MNRELLLLYLVLGIVLAGLEIYFVKSRRVNKWILPSIVWVITIAVAIPFSVNFGAFSSLLQAVVLVGFYMEDWLHRRNSEDEKFKIKNLG</sequence>
<organism evidence="2 3">
    <name type="scientific">Amygdalobacter indicium</name>
    <dbReference type="NCBI Taxonomy" id="3029272"/>
    <lineage>
        <taxon>Bacteria</taxon>
        <taxon>Bacillati</taxon>
        <taxon>Bacillota</taxon>
        <taxon>Clostridia</taxon>
        <taxon>Eubacteriales</taxon>
        <taxon>Oscillospiraceae</taxon>
        <taxon>Amygdalobacter</taxon>
    </lineage>
</organism>
<name>A0ABY8C9G5_9FIRM</name>
<keyword evidence="1" id="KW-0812">Transmembrane</keyword>
<feature type="transmembrane region" description="Helical" evidence="1">
    <location>
        <begin position="36"/>
        <end position="69"/>
    </location>
</feature>
<evidence type="ECO:0000313" key="3">
    <source>
        <dbReference type="Proteomes" id="UP001220478"/>
    </source>
</evidence>
<dbReference type="Proteomes" id="UP001220478">
    <property type="component" value="Chromosome"/>
</dbReference>
<dbReference type="EMBL" id="CP118868">
    <property type="protein sequence ID" value="WEG36047.1"/>
    <property type="molecule type" value="Genomic_DNA"/>
</dbReference>
<evidence type="ECO:0000313" key="2">
    <source>
        <dbReference type="EMBL" id="WEG36047.1"/>
    </source>
</evidence>
<dbReference type="RefSeq" id="WP_315572056.1">
    <property type="nucleotide sequence ID" value="NZ_CP118868.1"/>
</dbReference>
<proteinExistence type="predicted"/>
<keyword evidence="1" id="KW-1133">Transmembrane helix</keyword>
<reference evidence="2 3" key="1">
    <citation type="submission" date="2023-02" db="EMBL/GenBank/DDBJ databases">
        <title>Novel Oscillospiraceae bacterial genomes.</title>
        <authorList>
            <person name="Srinivasan S."/>
            <person name="Austin M.N."/>
            <person name="Fiedler T.L."/>
            <person name="Strenk S.M."/>
            <person name="Agnew K.J."/>
            <person name="Nagana Gowda G.A."/>
            <person name="Raftery D."/>
            <person name="Beamer M.A."/>
            <person name="Achilles S.L."/>
            <person name="Wiesenfeld H.C."/>
            <person name="Fredricks D.N."/>
            <person name="Hillier S.L."/>
        </authorList>
    </citation>
    <scope>NUCLEOTIDE SEQUENCE [LARGE SCALE GENOMIC DNA]</scope>
    <source>
        <strain evidence="2 3">CHIC02 1186E3-8</strain>
    </source>
</reference>
<keyword evidence="3" id="KW-1185">Reference proteome</keyword>
<feature type="transmembrane region" description="Helical" evidence="1">
    <location>
        <begin position="6"/>
        <end position="24"/>
    </location>
</feature>
<keyword evidence="1" id="KW-0472">Membrane</keyword>
<protein>
    <submittedName>
        <fullName evidence="2">Uncharacterized protein</fullName>
    </submittedName>
</protein>
<evidence type="ECO:0000256" key="1">
    <source>
        <dbReference type="SAM" id="Phobius"/>
    </source>
</evidence>
<accession>A0ABY8C9G5</accession>
<gene>
    <name evidence="2" type="ORF">PYS61_02435</name>
</gene>